<dbReference type="AlphaFoldDB" id="D8QAK5"/>
<dbReference type="GO" id="GO:0032956">
    <property type="term" value="P:regulation of actin cytoskeleton organization"/>
    <property type="evidence" value="ECO:0007669"/>
    <property type="project" value="TreeGrafter"/>
</dbReference>
<evidence type="ECO:0000256" key="2">
    <source>
        <dbReference type="SAM" id="MobiDB-lite"/>
    </source>
</evidence>
<sequence length="222" mass="25250">MYRTHSSRTGESPIKPHTDIHAVCDVVKSWLRVLPDPVFPHSLYHEVIEATQLESLDDRIFAIRGIIHRLSQSHYDLLKRIVEHLDKVADYEEHNQMTAEALAIVFSPNLLRAPQNDFSLVLANMGHSNKLVKTLLTHVSPRKAHRRPTADCRTQMHAIFAEPDEADMEGEPDEDDLESAIIEEEDEDYDEEEEKRLSVQNYVTVDDEPPSLGVPIPDSSLG</sequence>
<name>D8QAK5_SCHCM</name>
<dbReference type="InterPro" id="IPR000198">
    <property type="entry name" value="RhoGAP_dom"/>
</dbReference>
<dbReference type="STRING" id="578458.D8QAK5"/>
<dbReference type="GO" id="GO:0005096">
    <property type="term" value="F:GTPase activator activity"/>
    <property type="evidence" value="ECO:0007669"/>
    <property type="project" value="UniProtKB-KW"/>
</dbReference>
<gene>
    <name evidence="4" type="ORF">SCHCODRAFT_57852</name>
</gene>
<evidence type="ECO:0000313" key="4">
    <source>
        <dbReference type="EMBL" id="EFI95846.1"/>
    </source>
</evidence>
<dbReference type="eggNOG" id="KOG4407">
    <property type="taxonomic scope" value="Eukaryota"/>
</dbReference>
<keyword evidence="1" id="KW-0343">GTPase activation</keyword>
<dbReference type="CDD" id="cd00159">
    <property type="entry name" value="RhoGAP"/>
    <property type="match status" value="1"/>
</dbReference>
<evidence type="ECO:0000313" key="5">
    <source>
        <dbReference type="Proteomes" id="UP000007431"/>
    </source>
</evidence>
<feature type="region of interest" description="Disordered" evidence="2">
    <location>
        <begin position="163"/>
        <end position="222"/>
    </location>
</feature>
<dbReference type="VEuPathDB" id="FungiDB:SCHCODRAFT_02508873"/>
<evidence type="ECO:0000256" key="1">
    <source>
        <dbReference type="ARBA" id="ARBA00022468"/>
    </source>
</evidence>
<feature type="compositionally biased region" description="Acidic residues" evidence="2">
    <location>
        <begin position="163"/>
        <end position="193"/>
    </location>
</feature>
<keyword evidence="5" id="KW-1185">Reference proteome</keyword>
<dbReference type="SMART" id="SM00324">
    <property type="entry name" value="RhoGAP"/>
    <property type="match status" value="1"/>
</dbReference>
<dbReference type="EMBL" id="GL377308">
    <property type="protein sequence ID" value="EFI95846.1"/>
    <property type="molecule type" value="Genomic_DNA"/>
</dbReference>
<dbReference type="HOGENOM" id="CLU_1246000_0_0_1"/>
<dbReference type="PROSITE" id="PS50238">
    <property type="entry name" value="RHOGAP"/>
    <property type="match status" value="1"/>
</dbReference>
<proteinExistence type="predicted"/>
<dbReference type="Proteomes" id="UP000007431">
    <property type="component" value="Unassembled WGS sequence"/>
</dbReference>
<protein>
    <recommendedName>
        <fullName evidence="3">Rho-GAP domain-containing protein</fullName>
    </recommendedName>
</protein>
<dbReference type="InterPro" id="IPR008936">
    <property type="entry name" value="Rho_GTPase_activation_prot"/>
</dbReference>
<organism evidence="5">
    <name type="scientific">Schizophyllum commune (strain H4-8 / FGSC 9210)</name>
    <name type="common">Split gill fungus</name>
    <dbReference type="NCBI Taxonomy" id="578458"/>
    <lineage>
        <taxon>Eukaryota</taxon>
        <taxon>Fungi</taxon>
        <taxon>Dikarya</taxon>
        <taxon>Basidiomycota</taxon>
        <taxon>Agaricomycotina</taxon>
        <taxon>Agaricomycetes</taxon>
        <taxon>Agaricomycetidae</taxon>
        <taxon>Agaricales</taxon>
        <taxon>Schizophyllaceae</taxon>
        <taxon>Schizophyllum</taxon>
    </lineage>
</organism>
<dbReference type="InParanoid" id="D8QAK5"/>
<dbReference type="Pfam" id="PF00620">
    <property type="entry name" value="RhoGAP"/>
    <property type="match status" value="1"/>
</dbReference>
<feature type="domain" description="Rho-GAP" evidence="3">
    <location>
        <begin position="1"/>
        <end position="143"/>
    </location>
</feature>
<dbReference type="InterPro" id="IPR047165">
    <property type="entry name" value="RHG17/44/SH3BP1-like"/>
</dbReference>
<dbReference type="PANTHER" id="PTHR14130:SF14">
    <property type="entry name" value="RHO GTPASE-ACTIVATING PROTEIN 92B"/>
    <property type="match status" value="1"/>
</dbReference>
<dbReference type="PANTHER" id="PTHR14130">
    <property type="entry name" value="3BP-1 RELATED RHOGAP"/>
    <property type="match status" value="1"/>
</dbReference>
<accession>D8QAK5</accession>
<dbReference type="GO" id="GO:0035020">
    <property type="term" value="P:regulation of Rac protein signal transduction"/>
    <property type="evidence" value="ECO:0007669"/>
    <property type="project" value="TreeGrafter"/>
</dbReference>
<dbReference type="Gene3D" id="1.10.555.10">
    <property type="entry name" value="Rho GTPase activation protein"/>
    <property type="match status" value="1"/>
</dbReference>
<dbReference type="GO" id="GO:0007165">
    <property type="term" value="P:signal transduction"/>
    <property type="evidence" value="ECO:0007669"/>
    <property type="project" value="InterPro"/>
</dbReference>
<evidence type="ECO:0000259" key="3">
    <source>
        <dbReference type="PROSITE" id="PS50238"/>
    </source>
</evidence>
<dbReference type="OMA" id="SATHLIC"/>
<reference evidence="4 5" key="1">
    <citation type="journal article" date="2010" name="Nat. Biotechnol.">
        <title>Genome sequence of the model mushroom Schizophyllum commune.</title>
        <authorList>
            <person name="Ohm R.A."/>
            <person name="de Jong J.F."/>
            <person name="Lugones L.G."/>
            <person name="Aerts A."/>
            <person name="Kothe E."/>
            <person name="Stajich J.E."/>
            <person name="de Vries R.P."/>
            <person name="Record E."/>
            <person name="Levasseur A."/>
            <person name="Baker S.E."/>
            <person name="Bartholomew K.A."/>
            <person name="Coutinho P.M."/>
            <person name="Erdmann S."/>
            <person name="Fowler T.J."/>
            <person name="Gathman A.C."/>
            <person name="Lombard V."/>
            <person name="Henrissat B."/>
            <person name="Knabe N."/>
            <person name="Kuees U."/>
            <person name="Lilly W.W."/>
            <person name="Lindquist E."/>
            <person name="Lucas S."/>
            <person name="Magnuson J.K."/>
            <person name="Piumi F."/>
            <person name="Raudaskoski M."/>
            <person name="Salamov A."/>
            <person name="Schmutz J."/>
            <person name="Schwarze F.W.M.R."/>
            <person name="vanKuyk P.A."/>
            <person name="Horton J.S."/>
            <person name="Grigoriev I.V."/>
            <person name="Woesten H.A.B."/>
        </authorList>
    </citation>
    <scope>NUCLEOTIDE SEQUENCE [LARGE SCALE GENOMIC DNA]</scope>
    <source>
        <strain evidence="5">H4-8 / FGSC 9210</strain>
    </source>
</reference>
<dbReference type="SUPFAM" id="SSF48350">
    <property type="entry name" value="GTPase activation domain, GAP"/>
    <property type="match status" value="1"/>
</dbReference>